<evidence type="ECO:0000259" key="12">
    <source>
        <dbReference type="PROSITE" id="PS50119"/>
    </source>
</evidence>
<reference evidence="13 14" key="1">
    <citation type="journal article" date="2023" name="Sci. Data">
        <title>Genome assembly of the Korean intertidal mud-creeper Batillaria attramentaria.</title>
        <authorList>
            <person name="Patra A.K."/>
            <person name="Ho P.T."/>
            <person name="Jun S."/>
            <person name="Lee S.J."/>
            <person name="Kim Y."/>
            <person name="Won Y.J."/>
        </authorList>
    </citation>
    <scope>NUCLEOTIDE SEQUENCE [LARGE SCALE GENOMIC DNA]</scope>
    <source>
        <strain evidence="13">Wonlab-2016</strain>
    </source>
</reference>
<evidence type="ECO:0000256" key="3">
    <source>
        <dbReference type="ARBA" id="ARBA00022723"/>
    </source>
</evidence>
<feature type="repeat" description="Filamin" evidence="8">
    <location>
        <begin position="338"/>
        <end position="409"/>
    </location>
</feature>
<dbReference type="InterPro" id="IPR013083">
    <property type="entry name" value="Znf_RING/FYVE/PHD"/>
</dbReference>
<dbReference type="Pfam" id="PF13445">
    <property type="entry name" value="zf-RING_UBOX"/>
    <property type="match status" value="1"/>
</dbReference>
<evidence type="ECO:0000256" key="5">
    <source>
        <dbReference type="ARBA" id="ARBA00022771"/>
    </source>
</evidence>
<dbReference type="Proteomes" id="UP001519460">
    <property type="component" value="Unassembled WGS sequence"/>
</dbReference>
<dbReference type="InterPro" id="IPR013783">
    <property type="entry name" value="Ig-like_fold"/>
</dbReference>
<evidence type="ECO:0000256" key="6">
    <source>
        <dbReference type="ARBA" id="ARBA00022833"/>
    </source>
</evidence>
<evidence type="ECO:0000259" key="11">
    <source>
        <dbReference type="PROSITE" id="PS50089"/>
    </source>
</evidence>
<dbReference type="AlphaFoldDB" id="A0ABD0L4F9"/>
<dbReference type="SMART" id="SM00184">
    <property type="entry name" value="RING"/>
    <property type="match status" value="1"/>
</dbReference>
<protein>
    <recommendedName>
        <fullName evidence="15">Tripartite motif-containing protein 2-like</fullName>
    </recommendedName>
</protein>
<dbReference type="Gene3D" id="2.60.40.10">
    <property type="entry name" value="Immunoglobulins"/>
    <property type="match status" value="1"/>
</dbReference>
<feature type="repeat" description="NHL" evidence="9">
    <location>
        <begin position="512"/>
        <end position="545"/>
    </location>
</feature>
<keyword evidence="14" id="KW-1185">Reference proteome</keyword>
<proteinExistence type="inferred from homology"/>
<dbReference type="Pfam" id="PF01436">
    <property type="entry name" value="NHL"/>
    <property type="match status" value="1"/>
</dbReference>
<feature type="domain" description="RING-type" evidence="11">
    <location>
        <begin position="24"/>
        <end position="72"/>
    </location>
</feature>
<dbReference type="InterPro" id="IPR017868">
    <property type="entry name" value="Filamin/ABP280_repeat-like"/>
</dbReference>
<dbReference type="InterPro" id="IPR017907">
    <property type="entry name" value="Znf_RING_CS"/>
</dbReference>
<dbReference type="Gene3D" id="2.120.10.30">
    <property type="entry name" value="TolB, C-terminal domain"/>
    <property type="match status" value="2"/>
</dbReference>
<dbReference type="Gene3D" id="3.30.160.60">
    <property type="entry name" value="Classic Zinc Finger"/>
    <property type="match status" value="1"/>
</dbReference>
<dbReference type="PANTHER" id="PTHR24104:SF59">
    <property type="entry name" value="TRIPARTITE MOTIF-CONTAINING PROTEIN 2-LIKE"/>
    <property type="match status" value="1"/>
</dbReference>
<dbReference type="PROSITE" id="PS50089">
    <property type="entry name" value="ZF_RING_2"/>
    <property type="match status" value="1"/>
</dbReference>
<dbReference type="PROSITE" id="PS00518">
    <property type="entry name" value="ZF_RING_1"/>
    <property type="match status" value="1"/>
</dbReference>
<dbReference type="CDD" id="cd16579">
    <property type="entry name" value="RING-HC_PML_C-V"/>
    <property type="match status" value="1"/>
</dbReference>
<keyword evidence="5 7" id="KW-0863">Zinc-finger</keyword>
<dbReference type="InterPro" id="IPR050952">
    <property type="entry name" value="TRIM-NHL_E3_ligases"/>
</dbReference>
<evidence type="ECO:0000256" key="7">
    <source>
        <dbReference type="PROSITE-ProRule" id="PRU00024"/>
    </source>
</evidence>
<evidence type="ECO:0000256" key="10">
    <source>
        <dbReference type="SAM" id="Coils"/>
    </source>
</evidence>
<evidence type="ECO:0000256" key="1">
    <source>
        <dbReference type="ARBA" id="ARBA00008518"/>
    </source>
</evidence>
<organism evidence="13 14">
    <name type="scientific">Batillaria attramentaria</name>
    <dbReference type="NCBI Taxonomy" id="370345"/>
    <lineage>
        <taxon>Eukaryota</taxon>
        <taxon>Metazoa</taxon>
        <taxon>Spiralia</taxon>
        <taxon>Lophotrochozoa</taxon>
        <taxon>Mollusca</taxon>
        <taxon>Gastropoda</taxon>
        <taxon>Caenogastropoda</taxon>
        <taxon>Sorbeoconcha</taxon>
        <taxon>Cerithioidea</taxon>
        <taxon>Batillariidae</taxon>
        <taxon>Batillaria</taxon>
    </lineage>
</organism>
<dbReference type="PROSITE" id="PS50194">
    <property type="entry name" value="FILAMIN_REPEAT"/>
    <property type="match status" value="1"/>
</dbReference>
<dbReference type="Gene3D" id="3.30.40.10">
    <property type="entry name" value="Zinc/RING finger domain, C3HC4 (zinc finger)"/>
    <property type="match status" value="1"/>
</dbReference>
<sequence>MMSSTLVETVSINYEDFNDSFLTCGTCLCTYDGTERTPKLLPCSHTVCRSCLERIVAAQTLDTGSFRCPICRETIHMPQGGVVAFPPSFIVNQLLDLMAQQRRDVIPKCSVHTNQELLFCETCDIVFCSLCLDCGTHSGRGASEHTVIPFAIAIKRMSEILLFKAHLCIKNLNAAYDAVSEELRQLELSVDKTLDSINRSFQDVIAVVDRRRHECLQWVRKIKEEKKTILKEQLDLIQAEKEKVQNECDGLQYQVEVRNITKKISDLNEKLDTTSTLSEPRENSFLRYDYKHNDALREIAKAVSNFGHISVSTTFPALSTAKICPTTAHLRSSVRISTVDYHGNPRLNGGDPVVVELRTEKGDLVETKLKDNDDGTYDVLFLPQKPGKLKLCASIFNRPIRDSPFSIDVSDHINPVGRFGSRGSGLDNFSQPVRICVGSEDTIHVLDTGNSRVKVLSQSGEVLRIIGPEGLEGQSATGLSLTPDGHLAVINWRTKLVSVVSPEGELVRQFTNPGFLEPIDIAVNSRGEVIVADAGASKIFIFDTSGNLTTTFGSRGDKDGQFKLISALTVGKNDEILIADHRIQIFTKDGKFSRRLVDSGKGHYGGITVDSSGHILATKTEKGRSYVQILSGGGKPLYFIDSHDDKLKRPSGLAVMTDFRLVVADLGNDCVKKYRYK</sequence>
<dbReference type="SUPFAM" id="SSF101898">
    <property type="entry name" value="NHL repeat"/>
    <property type="match status" value="1"/>
</dbReference>
<evidence type="ECO:0008006" key="15">
    <source>
        <dbReference type="Google" id="ProtNLM"/>
    </source>
</evidence>
<dbReference type="SUPFAM" id="SSF81296">
    <property type="entry name" value="E set domains"/>
    <property type="match status" value="1"/>
</dbReference>
<evidence type="ECO:0000256" key="2">
    <source>
        <dbReference type="ARBA" id="ARBA00022553"/>
    </source>
</evidence>
<dbReference type="SMART" id="SM00557">
    <property type="entry name" value="IG_FLMN"/>
    <property type="match status" value="1"/>
</dbReference>
<feature type="repeat" description="NHL" evidence="9">
    <location>
        <begin position="549"/>
        <end position="589"/>
    </location>
</feature>
<name>A0ABD0L4F9_9CAEN</name>
<keyword evidence="2" id="KW-0597">Phosphoprotein</keyword>
<dbReference type="Pfam" id="PF00630">
    <property type="entry name" value="Filamin"/>
    <property type="match status" value="1"/>
</dbReference>
<dbReference type="EMBL" id="JACVVK020000086">
    <property type="protein sequence ID" value="KAK7494176.1"/>
    <property type="molecule type" value="Genomic_DNA"/>
</dbReference>
<dbReference type="InterPro" id="IPR001841">
    <property type="entry name" value="Znf_RING"/>
</dbReference>
<dbReference type="SUPFAM" id="SSF57850">
    <property type="entry name" value="RING/U-box"/>
    <property type="match status" value="1"/>
</dbReference>
<dbReference type="InterPro" id="IPR027370">
    <property type="entry name" value="Znf-RING_euk"/>
</dbReference>
<evidence type="ECO:0000256" key="4">
    <source>
        <dbReference type="ARBA" id="ARBA00022737"/>
    </source>
</evidence>
<dbReference type="PROSITE" id="PS51125">
    <property type="entry name" value="NHL"/>
    <property type="match status" value="3"/>
</dbReference>
<evidence type="ECO:0000256" key="8">
    <source>
        <dbReference type="PROSITE-ProRule" id="PRU00087"/>
    </source>
</evidence>
<dbReference type="InterPro" id="IPR000315">
    <property type="entry name" value="Znf_B-box"/>
</dbReference>
<dbReference type="GO" id="GO:0008270">
    <property type="term" value="F:zinc ion binding"/>
    <property type="evidence" value="ECO:0007669"/>
    <property type="project" value="UniProtKB-KW"/>
</dbReference>
<dbReference type="InterPro" id="IPR001258">
    <property type="entry name" value="NHL_repeat"/>
</dbReference>
<accession>A0ABD0L4F9</accession>
<dbReference type="PROSITE" id="PS50119">
    <property type="entry name" value="ZF_BBOX"/>
    <property type="match status" value="1"/>
</dbReference>
<feature type="repeat" description="NHL" evidence="9">
    <location>
        <begin position="416"/>
        <end position="459"/>
    </location>
</feature>
<evidence type="ECO:0000256" key="9">
    <source>
        <dbReference type="PROSITE-ProRule" id="PRU00504"/>
    </source>
</evidence>
<keyword evidence="3" id="KW-0479">Metal-binding</keyword>
<feature type="domain" description="B box-type" evidence="12">
    <location>
        <begin position="109"/>
        <end position="150"/>
    </location>
</feature>
<keyword evidence="4" id="KW-0677">Repeat</keyword>
<feature type="coiled-coil region" evidence="10">
    <location>
        <begin position="220"/>
        <end position="254"/>
    </location>
</feature>
<dbReference type="SUPFAM" id="SSF57845">
    <property type="entry name" value="B-box zinc-binding domain"/>
    <property type="match status" value="1"/>
</dbReference>
<comment type="similarity">
    <text evidence="1">Belongs to the TRIM/RBCC family.</text>
</comment>
<keyword evidence="10" id="KW-0175">Coiled coil</keyword>
<comment type="caution">
    <text evidence="13">The sequence shown here is derived from an EMBL/GenBank/DDBJ whole genome shotgun (WGS) entry which is preliminary data.</text>
</comment>
<dbReference type="InterPro" id="IPR011042">
    <property type="entry name" value="6-blade_b-propeller_TolB-like"/>
</dbReference>
<gene>
    <name evidence="13" type="ORF">BaRGS_00014649</name>
</gene>
<dbReference type="PANTHER" id="PTHR24104">
    <property type="entry name" value="E3 UBIQUITIN-PROTEIN LIGASE NHLRC1-RELATED"/>
    <property type="match status" value="1"/>
</dbReference>
<keyword evidence="6" id="KW-0862">Zinc</keyword>
<dbReference type="CDD" id="cd19756">
    <property type="entry name" value="Bbox2"/>
    <property type="match status" value="1"/>
</dbReference>
<dbReference type="CDD" id="cd14961">
    <property type="entry name" value="NHL_TRIM32_like"/>
    <property type="match status" value="1"/>
</dbReference>
<evidence type="ECO:0000313" key="14">
    <source>
        <dbReference type="Proteomes" id="UP001519460"/>
    </source>
</evidence>
<evidence type="ECO:0000313" key="13">
    <source>
        <dbReference type="EMBL" id="KAK7494176.1"/>
    </source>
</evidence>
<dbReference type="InterPro" id="IPR001298">
    <property type="entry name" value="Filamin/ABP280_rpt"/>
</dbReference>
<dbReference type="InterPro" id="IPR014756">
    <property type="entry name" value="Ig_E-set"/>
</dbReference>